<accession>A0ABQ6NB37</accession>
<evidence type="ECO:0008006" key="3">
    <source>
        <dbReference type="Google" id="ProtNLM"/>
    </source>
</evidence>
<evidence type="ECO:0000313" key="1">
    <source>
        <dbReference type="EMBL" id="GMI51995.1"/>
    </source>
</evidence>
<keyword evidence="2" id="KW-1185">Reference proteome</keyword>
<dbReference type="Gene3D" id="2.160.10.10">
    <property type="entry name" value="Hexapeptide repeat proteins"/>
    <property type="match status" value="1"/>
</dbReference>
<organism evidence="1 2">
    <name type="scientific">Tetraparma gracilis</name>
    <dbReference type="NCBI Taxonomy" id="2962635"/>
    <lineage>
        <taxon>Eukaryota</taxon>
        <taxon>Sar</taxon>
        <taxon>Stramenopiles</taxon>
        <taxon>Ochrophyta</taxon>
        <taxon>Bolidophyceae</taxon>
        <taxon>Parmales</taxon>
        <taxon>Triparmaceae</taxon>
        <taxon>Tetraparma</taxon>
    </lineage>
</organism>
<dbReference type="InterPro" id="IPR050484">
    <property type="entry name" value="Transf_Hexapept/Carb_Anhydrase"/>
</dbReference>
<dbReference type="PANTHER" id="PTHR13061">
    <property type="entry name" value="DYNACTIN SUBUNIT P25"/>
    <property type="match status" value="1"/>
</dbReference>
<reference evidence="1 2" key="1">
    <citation type="journal article" date="2023" name="Commun. Biol.">
        <title>Genome analysis of Parmales, the sister group of diatoms, reveals the evolutionary specialization of diatoms from phago-mixotrophs to photoautotrophs.</title>
        <authorList>
            <person name="Ban H."/>
            <person name="Sato S."/>
            <person name="Yoshikawa S."/>
            <person name="Yamada K."/>
            <person name="Nakamura Y."/>
            <person name="Ichinomiya M."/>
            <person name="Sato N."/>
            <person name="Blanc-Mathieu R."/>
            <person name="Endo H."/>
            <person name="Kuwata A."/>
            <person name="Ogata H."/>
        </authorList>
    </citation>
    <scope>NUCLEOTIDE SEQUENCE [LARGE SCALE GENOMIC DNA]</scope>
</reference>
<proteinExistence type="predicted"/>
<sequence length="125" mass="12851">GFPSTVTIGNWTNIGPNSVLTSCTVGSKCEVGEGCVIGEGAVLADGVVLAPGTVVPNGAFLATGTKWEGNPAVKVGEGADADAIRIHAERIAYIAEDHIREYLPYGNAYKHLEAVVEDAGIEAAK</sequence>
<dbReference type="Proteomes" id="UP001165060">
    <property type="component" value="Unassembled WGS sequence"/>
</dbReference>
<feature type="non-terminal residue" evidence="1">
    <location>
        <position position="1"/>
    </location>
</feature>
<protein>
    <recommendedName>
        <fullName evidence="3">Gamma carbonic anhydrase family protein</fullName>
    </recommendedName>
</protein>
<dbReference type="PANTHER" id="PTHR13061:SF29">
    <property type="entry name" value="GAMMA CARBONIC ANHYDRASE-LIKE 1, MITOCHONDRIAL-RELATED"/>
    <property type="match status" value="1"/>
</dbReference>
<dbReference type="EMBL" id="BRYB01006206">
    <property type="protein sequence ID" value="GMI51995.1"/>
    <property type="molecule type" value="Genomic_DNA"/>
</dbReference>
<name>A0ABQ6NB37_9STRA</name>
<gene>
    <name evidence="1" type="ORF">TeGR_g14800</name>
</gene>
<evidence type="ECO:0000313" key="2">
    <source>
        <dbReference type="Proteomes" id="UP001165060"/>
    </source>
</evidence>
<dbReference type="SUPFAM" id="SSF51161">
    <property type="entry name" value="Trimeric LpxA-like enzymes"/>
    <property type="match status" value="1"/>
</dbReference>
<dbReference type="InterPro" id="IPR011004">
    <property type="entry name" value="Trimer_LpxA-like_sf"/>
</dbReference>
<comment type="caution">
    <text evidence="1">The sequence shown here is derived from an EMBL/GenBank/DDBJ whole genome shotgun (WGS) entry which is preliminary data.</text>
</comment>